<gene>
    <name evidence="1" type="ORF">MPF_1593</name>
</gene>
<evidence type="ECO:0000313" key="1">
    <source>
        <dbReference type="EMBL" id="OJH49091.1"/>
    </source>
</evidence>
<dbReference type="EMBL" id="JWTK01000004">
    <property type="protein sequence ID" value="OJH49091.1"/>
    <property type="molecule type" value="Genomic_DNA"/>
</dbReference>
<proteinExistence type="predicted"/>
<reference evidence="1 2" key="1">
    <citation type="submission" date="2014-12" db="EMBL/GenBank/DDBJ databases">
        <title>The genome sequence of Methanohalophilus portucalensis strain FDF1.</title>
        <authorList>
            <person name="Lai M.-C."/>
            <person name="Lai S.-J."/>
        </authorList>
    </citation>
    <scope>NUCLEOTIDE SEQUENCE [LARGE SCALE GENOMIC DNA]</scope>
    <source>
        <strain evidence="1 2">FDF-1</strain>
    </source>
</reference>
<comment type="caution">
    <text evidence="1">The sequence shown here is derived from an EMBL/GenBank/DDBJ whole genome shotgun (WGS) entry which is preliminary data.</text>
</comment>
<name>A0A1L9C3R1_9EURY</name>
<evidence type="ECO:0000313" key="2">
    <source>
        <dbReference type="Proteomes" id="UP000185713"/>
    </source>
</evidence>
<dbReference type="Proteomes" id="UP000185713">
    <property type="component" value="Unassembled WGS sequence"/>
</dbReference>
<accession>A0A1L9C3R1</accession>
<organism evidence="1 2">
    <name type="scientific">Methanohalophilus portucalensis FDF-1</name>
    <dbReference type="NCBI Taxonomy" id="523843"/>
    <lineage>
        <taxon>Archaea</taxon>
        <taxon>Methanobacteriati</taxon>
        <taxon>Methanobacteriota</taxon>
        <taxon>Stenosarchaea group</taxon>
        <taxon>Methanomicrobia</taxon>
        <taxon>Methanosarcinales</taxon>
        <taxon>Methanosarcinaceae</taxon>
        <taxon>Methanohalophilus</taxon>
    </lineage>
</organism>
<sequence length="34" mass="3934">MPIVSSPMVYANHAIINWCRQDESIWISTISIKE</sequence>
<protein>
    <submittedName>
        <fullName evidence="1">Uncharacterized protein</fullName>
    </submittedName>
</protein>
<dbReference type="AlphaFoldDB" id="A0A1L9C3R1"/>